<sequence length="675" mass="74452">MLKPKQMSRLFIAASRDQMTPVVAELYRHHLFHIEEYVEGGKAGYEGFKIGTPLPGASEVSVDLLKIRAIENAVSINADDMDPAQSGTRAELKARIERELPVLANEVEELTQKRGKFENRVKEFEQKIAEITPFADIAADLSVYRGYRDFTVYAGYVAKEVSLSVPNEMQFVKGKEKNFVVIVAPSAQKGETERALQEAAFQSVQIPDETGFPKERISYYLEQVAALNKEIAGLSAKLDAVRQQHAGFMVACEEYLRAEAEQSEAPLRFATTKQTFVAEGWVPSEKVGEISAALVKATGGRILVEVLPTDPEHDNVPVEYNNPDFAKPAQMLMDIYSRPKYTEVDPTLMLAIVFPIFFGLILGDVGYGLILLVMWFFLRKMMKGEDGQMFMTVLRNACISSIIFGVLFNEFLGFELTQLVEWASGVGGFPNLIHGYAGLMPSRHLLIGSTEPGAHGPAIPILMMMAIWIGILHITLGRVLGMYNHAKQDHGEHRMKAVMANFGWLAVMWGILVAIWSNVVMPLMPDLTGLPAVAMGFNIGTFAGAALILAGVLFIARESVLEVIELPTIISHVLSYARLVAVGLSSVAIAMVTNYMSIGMFINPGMKELSLVGIVMILVGLVIFLLGHALNTALGILGGGLHSIRLHYVEFFTKFYKGGGMKYVPFGMKRRFTEE</sequence>
<comment type="subcellular location">
    <subcellularLocation>
        <location evidence="1">Membrane</location>
        <topology evidence="1">Multi-pass membrane protein</topology>
    </subcellularLocation>
</comment>
<name>L0H9G8_METFS</name>
<dbReference type="InParanoid" id="L0H9G8"/>
<dbReference type="Pfam" id="PF01496">
    <property type="entry name" value="V_ATPase_I"/>
    <property type="match status" value="2"/>
</dbReference>
<evidence type="ECO:0000256" key="10">
    <source>
        <dbReference type="RuleBase" id="RU361189"/>
    </source>
</evidence>
<keyword evidence="4 10" id="KW-0812">Transmembrane</keyword>
<dbReference type="RefSeq" id="WP_015284351.1">
    <property type="nucleotide sequence ID" value="NC_019943.1"/>
</dbReference>
<evidence type="ECO:0000256" key="5">
    <source>
        <dbReference type="ARBA" id="ARBA00022989"/>
    </source>
</evidence>
<dbReference type="GO" id="GO:0033179">
    <property type="term" value="C:proton-transporting V-type ATPase, V0 domain"/>
    <property type="evidence" value="ECO:0007669"/>
    <property type="project" value="InterPro"/>
</dbReference>
<feature type="transmembrane region" description="Helical" evidence="10">
    <location>
        <begin position="458"/>
        <end position="481"/>
    </location>
</feature>
<evidence type="ECO:0000256" key="2">
    <source>
        <dbReference type="ARBA" id="ARBA00009904"/>
    </source>
</evidence>
<feature type="transmembrane region" description="Helical" evidence="10">
    <location>
        <begin position="348"/>
        <end position="378"/>
    </location>
</feature>
<keyword evidence="5 10" id="KW-1133">Transmembrane helix</keyword>
<keyword evidence="11" id="KW-0175">Coiled coil</keyword>
<dbReference type="InterPro" id="IPR002490">
    <property type="entry name" value="V-ATPase_116kDa_su"/>
</dbReference>
<accession>L0H9G8</accession>
<dbReference type="Proteomes" id="UP000010824">
    <property type="component" value="Chromosome"/>
</dbReference>
<dbReference type="OrthoDB" id="85892at2157"/>
<dbReference type="STRING" id="593750.Metfor_0310"/>
<evidence type="ECO:0000256" key="8">
    <source>
        <dbReference type="ARBA" id="ARBA00059506"/>
    </source>
</evidence>
<dbReference type="Gene3D" id="3.30.70.2750">
    <property type="match status" value="1"/>
</dbReference>
<evidence type="ECO:0000256" key="9">
    <source>
        <dbReference type="ARBA" id="ARBA00068671"/>
    </source>
</evidence>
<feature type="transmembrane region" description="Helical" evidence="10">
    <location>
        <begin position="576"/>
        <end position="598"/>
    </location>
</feature>
<feature type="transmembrane region" description="Helical" evidence="10">
    <location>
        <begin position="610"/>
        <end position="637"/>
    </location>
</feature>
<feature type="coiled-coil region" evidence="11">
    <location>
        <begin position="93"/>
        <end position="127"/>
    </location>
</feature>
<organism evidence="12 13">
    <name type="scientific">Methanoregula formicica (strain DSM 22288 / NBRC 105244 / SMSP)</name>
    <dbReference type="NCBI Taxonomy" id="593750"/>
    <lineage>
        <taxon>Archaea</taxon>
        <taxon>Methanobacteriati</taxon>
        <taxon>Methanobacteriota</taxon>
        <taxon>Stenosarchaea group</taxon>
        <taxon>Methanomicrobia</taxon>
        <taxon>Methanomicrobiales</taxon>
        <taxon>Methanoregulaceae</taxon>
        <taxon>Methanoregula</taxon>
    </lineage>
</organism>
<evidence type="ECO:0000256" key="3">
    <source>
        <dbReference type="ARBA" id="ARBA00022448"/>
    </source>
</evidence>
<dbReference type="NCBIfam" id="NF004430">
    <property type="entry name" value="PRK05771.2-4"/>
    <property type="match status" value="1"/>
</dbReference>
<protein>
    <recommendedName>
        <fullName evidence="9 10">A-type ATP synthase subunit I</fullName>
    </recommendedName>
</protein>
<keyword evidence="7 10" id="KW-0472">Membrane</keyword>
<dbReference type="GO" id="GO:0046961">
    <property type="term" value="F:proton-transporting ATPase activity, rotational mechanism"/>
    <property type="evidence" value="ECO:0007669"/>
    <property type="project" value="InterPro"/>
</dbReference>
<feature type="transmembrane region" description="Helical" evidence="10">
    <location>
        <begin position="502"/>
        <end position="521"/>
    </location>
</feature>
<dbReference type="GO" id="GO:0007035">
    <property type="term" value="P:vacuolar acidification"/>
    <property type="evidence" value="ECO:0007669"/>
    <property type="project" value="TreeGrafter"/>
</dbReference>
<comment type="function">
    <text evidence="8">Component of the A-type ATP synthase that produces ATP from ADP in the presence of a proton gradient across the membrane.</text>
</comment>
<dbReference type="AlphaFoldDB" id="L0H9G8"/>
<evidence type="ECO:0000256" key="11">
    <source>
        <dbReference type="SAM" id="Coils"/>
    </source>
</evidence>
<feature type="transmembrane region" description="Helical" evidence="10">
    <location>
        <begin position="533"/>
        <end position="556"/>
    </location>
</feature>
<dbReference type="GO" id="GO:0016471">
    <property type="term" value="C:vacuolar proton-transporting V-type ATPase complex"/>
    <property type="evidence" value="ECO:0007669"/>
    <property type="project" value="TreeGrafter"/>
</dbReference>
<dbReference type="GeneID" id="14308983"/>
<reference evidence="13" key="1">
    <citation type="submission" date="2011-12" db="EMBL/GenBank/DDBJ databases">
        <title>Complete sequence of Methanoregula formicicum SMSP.</title>
        <authorList>
            <person name="Lucas S."/>
            <person name="Han J."/>
            <person name="Lapidus A."/>
            <person name="Cheng J.-F."/>
            <person name="Goodwin L."/>
            <person name="Pitluck S."/>
            <person name="Peters L."/>
            <person name="Ovchinnikova G."/>
            <person name="Teshima H."/>
            <person name="Detter J.C."/>
            <person name="Han C."/>
            <person name="Tapia R."/>
            <person name="Land M."/>
            <person name="Hauser L."/>
            <person name="Kyrpides N."/>
            <person name="Ivanova N."/>
            <person name="Pagani I."/>
            <person name="Imachi H."/>
            <person name="Tamaki H."/>
            <person name="Sekiguchi Y."/>
            <person name="Kamagata Y."/>
            <person name="Cadillo-Quiroz H."/>
            <person name="Zinder S."/>
            <person name="Liu W.-T."/>
            <person name="Woyke T."/>
        </authorList>
    </citation>
    <scope>NUCLEOTIDE SEQUENCE [LARGE SCALE GENOMIC DNA]</scope>
    <source>
        <strain evidence="13">DSM 22288 / NBRC 105244 / SMSP</strain>
    </source>
</reference>
<dbReference type="Gene3D" id="3.30.70.2170">
    <property type="match status" value="1"/>
</dbReference>
<evidence type="ECO:0000256" key="4">
    <source>
        <dbReference type="ARBA" id="ARBA00022692"/>
    </source>
</evidence>
<dbReference type="FunCoup" id="L0H9G8">
    <property type="interactions" value="34"/>
</dbReference>
<dbReference type="KEGG" id="mfo:Metfor_0310"/>
<dbReference type="EMBL" id="CP003167">
    <property type="protein sequence ID" value="AGB01387.1"/>
    <property type="molecule type" value="Genomic_DNA"/>
</dbReference>
<evidence type="ECO:0000313" key="13">
    <source>
        <dbReference type="Proteomes" id="UP000010824"/>
    </source>
</evidence>
<dbReference type="HOGENOM" id="CLU_025558_2_1_2"/>
<keyword evidence="6 10" id="KW-0406">Ion transport</keyword>
<reference evidence="12 13" key="2">
    <citation type="journal article" date="2014" name="Genome Announc.">
        <title>Complete Genome Sequence of Methanoregula formicica SMSPT, a Mesophilic Hydrogenotrophic Methanogen Isolated from a Methanogenic Upflow Anaerobic Sludge Blanket Reactor.</title>
        <authorList>
            <person name="Yamamoto K."/>
            <person name="Tamaki H."/>
            <person name="Cadillo-Quiroz H."/>
            <person name="Imachi H."/>
            <person name="Kyrpides N."/>
            <person name="Woyke T."/>
            <person name="Goodwin L."/>
            <person name="Zinder S.H."/>
            <person name="Kamagata Y."/>
            <person name="Liu W.T."/>
        </authorList>
    </citation>
    <scope>NUCLEOTIDE SEQUENCE [LARGE SCALE GENOMIC DNA]</scope>
    <source>
        <strain evidence="13">DSM 22288 / NBRC 105244 / SMSP</strain>
    </source>
</reference>
<gene>
    <name evidence="12" type="ordered locus">Metfor_0310</name>
</gene>
<keyword evidence="3 10" id="KW-0813">Transport</keyword>
<dbReference type="GO" id="GO:0051117">
    <property type="term" value="F:ATPase binding"/>
    <property type="evidence" value="ECO:0007669"/>
    <property type="project" value="TreeGrafter"/>
</dbReference>
<dbReference type="PANTHER" id="PTHR11629:SF63">
    <property type="entry name" value="V-TYPE PROTON ATPASE SUBUNIT A"/>
    <property type="match status" value="1"/>
</dbReference>
<evidence type="ECO:0000256" key="7">
    <source>
        <dbReference type="ARBA" id="ARBA00023136"/>
    </source>
</evidence>
<dbReference type="PANTHER" id="PTHR11629">
    <property type="entry name" value="VACUOLAR PROTON ATPASES"/>
    <property type="match status" value="1"/>
</dbReference>
<evidence type="ECO:0000256" key="6">
    <source>
        <dbReference type="ARBA" id="ARBA00023065"/>
    </source>
</evidence>
<dbReference type="Gene3D" id="1.20.1460.20">
    <property type="match status" value="1"/>
</dbReference>
<proteinExistence type="inferred from homology"/>
<evidence type="ECO:0000256" key="1">
    <source>
        <dbReference type="ARBA" id="ARBA00004141"/>
    </source>
</evidence>
<evidence type="ECO:0000313" key="12">
    <source>
        <dbReference type="EMBL" id="AGB01387.1"/>
    </source>
</evidence>
<dbReference type="eggNOG" id="arCOG04138">
    <property type="taxonomic scope" value="Archaea"/>
</dbReference>
<keyword evidence="13" id="KW-1185">Reference proteome</keyword>
<comment type="similarity">
    <text evidence="2 10">Belongs to the V-ATPase 116 kDa subunit family.</text>
</comment>